<evidence type="ECO:0000313" key="11">
    <source>
        <dbReference type="EMBL" id="GMG82260.1"/>
    </source>
</evidence>
<evidence type="ECO:0000256" key="9">
    <source>
        <dbReference type="SAM" id="Phobius"/>
    </source>
</evidence>
<gene>
    <name evidence="11" type="primary">rarD</name>
    <name evidence="11" type="ORF">LNKW23_14730</name>
</gene>
<feature type="domain" description="EamA" evidence="10">
    <location>
        <begin position="7"/>
        <end position="140"/>
    </location>
</feature>
<protein>
    <submittedName>
        <fullName evidence="11">EamA family transporter RarD</fullName>
    </submittedName>
</protein>
<evidence type="ECO:0000256" key="1">
    <source>
        <dbReference type="ARBA" id="ARBA00004651"/>
    </source>
</evidence>
<keyword evidence="5 9" id="KW-0812">Transmembrane</keyword>
<feature type="transmembrane region" description="Helical" evidence="9">
    <location>
        <begin position="69"/>
        <end position="88"/>
    </location>
</feature>
<comment type="subcellular location">
    <subcellularLocation>
        <location evidence="1">Cell membrane</location>
        <topology evidence="1">Multi-pass membrane protein</topology>
    </subcellularLocation>
</comment>
<keyword evidence="3" id="KW-0813">Transport</keyword>
<feature type="transmembrane region" description="Helical" evidence="9">
    <location>
        <begin position="147"/>
        <end position="163"/>
    </location>
</feature>
<comment type="caution">
    <text evidence="11">The sequence shown here is derived from an EMBL/GenBank/DDBJ whole genome shotgun (WGS) entry which is preliminary data.</text>
</comment>
<dbReference type="PANTHER" id="PTHR22911:SF137">
    <property type="entry name" value="SOLUTE CARRIER FAMILY 35 MEMBER G2-RELATED"/>
    <property type="match status" value="1"/>
</dbReference>
<dbReference type="InterPro" id="IPR000620">
    <property type="entry name" value="EamA_dom"/>
</dbReference>
<feature type="transmembrane region" description="Helical" evidence="9">
    <location>
        <begin position="39"/>
        <end position="57"/>
    </location>
</feature>
<dbReference type="RefSeq" id="WP_285671022.1">
    <property type="nucleotide sequence ID" value="NZ_BSYI01000009.1"/>
</dbReference>
<feature type="transmembrane region" description="Helical" evidence="9">
    <location>
        <begin position="100"/>
        <end position="118"/>
    </location>
</feature>
<evidence type="ECO:0000256" key="5">
    <source>
        <dbReference type="ARBA" id="ARBA00022692"/>
    </source>
</evidence>
<keyword evidence="7 9" id="KW-0472">Membrane</keyword>
<evidence type="ECO:0000256" key="7">
    <source>
        <dbReference type="ARBA" id="ARBA00023136"/>
    </source>
</evidence>
<evidence type="ECO:0000256" key="6">
    <source>
        <dbReference type="ARBA" id="ARBA00022989"/>
    </source>
</evidence>
<feature type="transmembrane region" description="Helical" evidence="9">
    <location>
        <begin position="217"/>
        <end position="234"/>
    </location>
</feature>
<keyword evidence="4" id="KW-1003">Cell membrane</keyword>
<dbReference type="NCBIfam" id="TIGR00688">
    <property type="entry name" value="rarD"/>
    <property type="match status" value="1"/>
</dbReference>
<proteinExistence type="inferred from homology"/>
<accession>A0ABQ6LG08</accession>
<evidence type="ECO:0000259" key="10">
    <source>
        <dbReference type="Pfam" id="PF00892"/>
    </source>
</evidence>
<feature type="domain" description="EamA" evidence="10">
    <location>
        <begin position="151"/>
        <end position="286"/>
    </location>
</feature>
<comment type="similarity">
    <text evidence="2">Belongs to the EamA transporter family.</text>
</comment>
<keyword evidence="6 9" id="KW-1133">Transmembrane helix</keyword>
<dbReference type="PANTHER" id="PTHR22911">
    <property type="entry name" value="ACYL-MALONYL CONDENSING ENZYME-RELATED"/>
    <property type="match status" value="1"/>
</dbReference>
<sequence>MTGSAAGIAAGLAAATIWGLNPLYFDLLRHVQPLELLSHRVLWGAVVVGLWCLATGRGPRIAEALRTRLAGLALTASLITVNWLVFLTAIQANRAVEAGLGYYLMPLCGVALGVLVLGERLSLRQWIAVGLAALAVALLLAGAGPAPVIPLVLAVSFAIYGLVRKRLGVGAISGFAVEALLLSPLAIGWLLVVHAGLGPESAAQPGAAFGRDLRSTLLLLAAGPVTGLPLVLFAEAARRLPYATAALVQYLNPTLQVFCAVVLLGETVGPGFVAALGLVWAGLALYTSELLRRKPEAKPPAGPGTGSQTGQGAGPETGRGAAPGPAG</sequence>
<dbReference type="SUPFAM" id="SSF103481">
    <property type="entry name" value="Multidrug resistance efflux transporter EmrE"/>
    <property type="match status" value="2"/>
</dbReference>
<feature type="transmembrane region" description="Helical" evidence="9">
    <location>
        <begin position="175"/>
        <end position="197"/>
    </location>
</feature>
<organism evidence="11 12">
    <name type="scientific">Paralimibaculum aggregatum</name>
    <dbReference type="NCBI Taxonomy" id="3036245"/>
    <lineage>
        <taxon>Bacteria</taxon>
        <taxon>Pseudomonadati</taxon>
        <taxon>Pseudomonadota</taxon>
        <taxon>Alphaproteobacteria</taxon>
        <taxon>Rhodobacterales</taxon>
        <taxon>Paracoccaceae</taxon>
        <taxon>Paralimibaculum</taxon>
    </lineage>
</organism>
<evidence type="ECO:0000256" key="2">
    <source>
        <dbReference type="ARBA" id="ARBA00007362"/>
    </source>
</evidence>
<evidence type="ECO:0000256" key="3">
    <source>
        <dbReference type="ARBA" id="ARBA00022448"/>
    </source>
</evidence>
<dbReference type="EMBL" id="BSYI01000009">
    <property type="protein sequence ID" value="GMG82260.1"/>
    <property type="molecule type" value="Genomic_DNA"/>
</dbReference>
<evidence type="ECO:0000256" key="8">
    <source>
        <dbReference type="SAM" id="MobiDB-lite"/>
    </source>
</evidence>
<feature type="compositionally biased region" description="Gly residues" evidence="8">
    <location>
        <begin position="303"/>
        <end position="317"/>
    </location>
</feature>
<evidence type="ECO:0000313" key="12">
    <source>
        <dbReference type="Proteomes" id="UP001239909"/>
    </source>
</evidence>
<dbReference type="Proteomes" id="UP001239909">
    <property type="component" value="Unassembled WGS sequence"/>
</dbReference>
<dbReference type="InterPro" id="IPR004626">
    <property type="entry name" value="RarD"/>
</dbReference>
<dbReference type="Pfam" id="PF00892">
    <property type="entry name" value="EamA"/>
    <property type="match status" value="2"/>
</dbReference>
<evidence type="ECO:0000256" key="4">
    <source>
        <dbReference type="ARBA" id="ARBA00022475"/>
    </source>
</evidence>
<dbReference type="InterPro" id="IPR037185">
    <property type="entry name" value="EmrE-like"/>
</dbReference>
<keyword evidence="12" id="KW-1185">Reference proteome</keyword>
<name>A0ABQ6LG08_9RHOB</name>
<feature type="region of interest" description="Disordered" evidence="8">
    <location>
        <begin position="294"/>
        <end position="327"/>
    </location>
</feature>
<reference evidence="11 12" key="1">
    <citation type="submission" date="2023-04" db="EMBL/GenBank/DDBJ databases">
        <title>Marinoamorphus aggregata gen. nov., sp. Nov., isolate from tissue of brittle star Ophioplocus japonicus.</title>
        <authorList>
            <person name="Kawano K."/>
            <person name="Sawayama S."/>
            <person name="Nakagawa S."/>
        </authorList>
    </citation>
    <scope>NUCLEOTIDE SEQUENCE [LARGE SCALE GENOMIC DNA]</scope>
    <source>
        <strain evidence="11 12">NKW23</strain>
    </source>
</reference>
<feature type="transmembrane region" description="Helical" evidence="9">
    <location>
        <begin position="125"/>
        <end position="141"/>
    </location>
</feature>